<gene>
    <name evidence="1" type="ordered locus">Snas_4347</name>
</gene>
<protein>
    <submittedName>
        <fullName evidence="1">Methyl-accepting chemotaxis sensory transducer with PAS/Pac sensor</fullName>
    </submittedName>
</protein>
<organism evidence="1 2">
    <name type="scientific">Stackebrandtia nassauensis (strain DSM 44728 / CIP 108903 / NRRL B-16338 / NBRC 102104 / LLR-40K-21)</name>
    <dbReference type="NCBI Taxonomy" id="446470"/>
    <lineage>
        <taxon>Bacteria</taxon>
        <taxon>Bacillati</taxon>
        <taxon>Actinomycetota</taxon>
        <taxon>Actinomycetes</taxon>
        <taxon>Glycomycetales</taxon>
        <taxon>Glycomycetaceae</taxon>
        <taxon>Stackebrandtia</taxon>
    </lineage>
</organism>
<dbReference type="HOGENOM" id="CLU_2248466_0_0_11"/>
<evidence type="ECO:0000313" key="1">
    <source>
        <dbReference type="EMBL" id="ADD43994.1"/>
    </source>
</evidence>
<dbReference type="AlphaFoldDB" id="D3Q3S7"/>
<name>D3Q3S7_STANL</name>
<reference evidence="1 2" key="1">
    <citation type="journal article" date="2009" name="Stand. Genomic Sci.">
        <title>Complete genome sequence of Stackebrandtia nassauensis type strain (LLR-40K-21).</title>
        <authorList>
            <person name="Munk C."/>
            <person name="Lapidus A."/>
            <person name="Copeland A."/>
            <person name="Jando M."/>
            <person name="Mayilraj S."/>
            <person name="Glavina Del Rio T."/>
            <person name="Nolan M."/>
            <person name="Chen F."/>
            <person name="Lucas S."/>
            <person name="Tice H."/>
            <person name="Cheng J.F."/>
            <person name="Han C."/>
            <person name="Detter J.C."/>
            <person name="Bruce D."/>
            <person name="Goodwin L."/>
            <person name="Chain P."/>
            <person name="Pitluck S."/>
            <person name="Goker M."/>
            <person name="Ovchinikova G."/>
            <person name="Pati A."/>
            <person name="Ivanova N."/>
            <person name="Mavromatis K."/>
            <person name="Chen A."/>
            <person name="Palaniappan K."/>
            <person name="Land M."/>
            <person name="Hauser L."/>
            <person name="Chang Y.J."/>
            <person name="Jeffries C.D."/>
            <person name="Bristow J."/>
            <person name="Eisen J.A."/>
            <person name="Markowitz V."/>
            <person name="Hugenholtz P."/>
            <person name="Kyrpides N.C."/>
            <person name="Klenk H.P."/>
        </authorList>
    </citation>
    <scope>NUCLEOTIDE SEQUENCE [LARGE SCALE GENOMIC DNA]</scope>
    <source>
        <strain evidence="2">DSM 44728 / CIP 108903 / NRRL B-16338 / NBRC 102104 / LLR-40K-21</strain>
    </source>
</reference>
<keyword evidence="2" id="KW-1185">Reference proteome</keyword>
<dbReference type="STRING" id="446470.Snas_4347"/>
<dbReference type="KEGG" id="sna:Snas_4347"/>
<sequence length="104" mass="10948">MNRVELARSLHDAISRVRGVSRLGGGSGVMEVSTQYAYGRVAGVSVAGARVEAQVVVTELPVVAVAERVHKAAARVLRASGDDRPVRVVVTDIDINSLADAGRR</sequence>
<dbReference type="RefSeq" id="WP_013019565.1">
    <property type="nucleotide sequence ID" value="NC_013947.1"/>
</dbReference>
<accession>D3Q3S7</accession>
<dbReference type="EMBL" id="CP001778">
    <property type="protein sequence ID" value="ADD43994.1"/>
    <property type="molecule type" value="Genomic_DNA"/>
</dbReference>
<evidence type="ECO:0000313" key="2">
    <source>
        <dbReference type="Proteomes" id="UP000000844"/>
    </source>
</evidence>
<proteinExistence type="predicted"/>
<dbReference type="Proteomes" id="UP000000844">
    <property type="component" value="Chromosome"/>
</dbReference>